<evidence type="ECO:0000313" key="3">
    <source>
        <dbReference type="EMBL" id="SDC84647.1"/>
    </source>
</evidence>
<reference evidence="4" key="1">
    <citation type="submission" date="2016-10" db="EMBL/GenBank/DDBJ databases">
        <authorList>
            <person name="Varghese N."/>
            <person name="Submissions S."/>
        </authorList>
    </citation>
    <scope>NUCLEOTIDE SEQUENCE [LARGE SCALE GENOMIC DNA]</scope>
    <source>
        <strain evidence="4">DSM 23095</strain>
    </source>
</reference>
<dbReference type="Gene3D" id="3.40.50.20">
    <property type="match status" value="1"/>
</dbReference>
<accession>A0A1G6PZ27</accession>
<dbReference type="Pfam" id="PF17836">
    <property type="entry name" value="PglD_N"/>
    <property type="match status" value="1"/>
</dbReference>
<evidence type="ECO:0000256" key="1">
    <source>
        <dbReference type="ARBA" id="ARBA00007274"/>
    </source>
</evidence>
<dbReference type="OrthoDB" id="708224at2"/>
<evidence type="ECO:0000259" key="2">
    <source>
        <dbReference type="Pfam" id="PF17836"/>
    </source>
</evidence>
<dbReference type="Pfam" id="PF00132">
    <property type="entry name" value="Hexapep"/>
    <property type="match status" value="2"/>
</dbReference>
<dbReference type="InterPro" id="IPR001451">
    <property type="entry name" value="Hexapep"/>
</dbReference>
<sequence length="203" mass="21584">MMIIAGAGGHGLEVFSLLISKGYSDDSIYFFDEDVSKKDSFTYGDKVITDEEVLIQLIQKDPQFCLGVGNPIHRKHLREKLHQLGGNHFPILGSSSINQSSFAQASDLMELVFCGPEARIGKGVLVNTRAHVHHECEIGDYTEIGPGAILLGGVKVGKMCRIGAGAVLLPGIEIGDEVVVGAGAVVTRDFPSGLKIKGVPASL</sequence>
<feature type="domain" description="PglD N-terminal" evidence="2">
    <location>
        <begin position="3"/>
        <end position="81"/>
    </location>
</feature>
<dbReference type="AlphaFoldDB" id="A0A1G6PZ27"/>
<dbReference type="InterPro" id="IPR041561">
    <property type="entry name" value="PglD_N"/>
</dbReference>
<dbReference type="PANTHER" id="PTHR43300">
    <property type="entry name" value="ACETYLTRANSFERASE"/>
    <property type="match status" value="1"/>
</dbReference>
<keyword evidence="4" id="KW-1185">Reference proteome</keyword>
<dbReference type="STRING" id="686796.SAMN04488104_100795"/>
<dbReference type="Gene3D" id="2.160.10.10">
    <property type="entry name" value="Hexapeptide repeat proteins"/>
    <property type="match status" value="1"/>
</dbReference>
<dbReference type="PANTHER" id="PTHR43300:SF7">
    <property type="entry name" value="UDP-N-ACETYLBACILLOSAMINE N-ACETYLTRANSFERASE"/>
    <property type="match status" value="1"/>
</dbReference>
<dbReference type="EMBL" id="FNAC01000007">
    <property type="protein sequence ID" value="SDC84647.1"/>
    <property type="molecule type" value="Genomic_DNA"/>
</dbReference>
<gene>
    <name evidence="3" type="ORF">SAMN04488104_100795</name>
</gene>
<dbReference type="SUPFAM" id="SSF51161">
    <property type="entry name" value="Trimeric LpxA-like enzymes"/>
    <property type="match status" value="1"/>
</dbReference>
<evidence type="ECO:0000313" key="4">
    <source>
        <dbReference type="Proteomes" id="UP000199060"/>
    </source>
</evidence>
<dbReference type="InterPro" id="IPR011004">
    <property type="entry name" value="Trimer_LpxA-like_sf"/>
</dbReference>
<dbReference type="RefSeq" id="WP_087938255.1">
    <property type="nucleotide sequence ID" value="NZ_FNAC01000007.1"/>
</dbReference>
<name>A0A1G6PZ27_9BACT</name>
<protein>
    <submittedName>
        <fullName evidence="3">Sugar O-acyltransferase, sialic acid O-acetyltransferase NeuD family</fullName>
    </submittedName>
</protein>
<keyword evidence="3" id="KW-0808">Transferase</keyword>
<dbReference type="GO" id="GO:0016746">
    <property type="term" value="F:acyltransferase activity"/>
    <property type="evidence" value="ECO:0007669"/>
    <property type="project" value="UniProtKB-KW"/>
</dbReference>
<keyword evidence="3" id="KW-0012">Acyltransferase</keyword>
<dbReference type="InterPro" id="IPR050179">
    <property type="entry name" value="Trans_hexapeptide_repeat"/>
</dbReference>
<dbReference type="Proteomes" id="UP000199060">
    <property type="component" value="Unassembled WGS sequence"/>
</dbReference>
<proteinExistence type="inferred from homology"/>
<organism evidence="3 4">
    <name type="scientific">Algoriphagus faecimaris</name>
    <dbReference type="NCBI Taxonomy" id="686796"/>
    <lineage>
        <taxon>Bacteria</taxon>
        <taxon>Pseudomonadati</taxon>
        <taxon>Bacteroidota</taxon>
        <taxon>Cytophagia</taxon>
        <taxon>Cytophagales</taxon>
        <taxon>Cyclobacteriaceae</taxon>
        <taxon>Algoriphagus</taxon>
    </lineage>
</organism>
<comment type="similarity">
    <text evidence="1">Belongs to the transferase hexapeptide repeat family.</text>
</comment>